<dbReference type="InterPro" id="IPR036038">
    <property type="entry name" value="Aminotransferase-like"/>
</dbReference>
<evidence type="ECO:0000256" key="1">
    <source>
        <dbReference type="ARBA" id="ARBA00001933"/>
    </source>
</evidence>
<comment type="cofactor">
    <cofactor evidence="1">
        <name>pyridoxal 5'-phosphate</name>
        <dbReference type="ChEBI" id="CHEBI:597326"/>
    </cofactor>
</comment>
<dbReference type="Pfam" id="PF01063">
    <property type="entry name" value="Aminotran_4"/>
    <property type="match status" value="1"/>
</dbReference>
<dbReference type="OrthoDB" id="9804984at2"/>
<protein>
    <submittedName>
        <fullName evidence="4">Branched-chain amino acid aminotransferase</fullName>
    </submittedName>
</protein>
<dbReference type="PANTHER" id="PTHR42743">
    <property type="entry name" value="AMINO-ACID AMINOTRANSFERASE"/>
    <property type="match status" value="1"/>
</dbReference>
<dbReference type="InterPro" id="IPR043132">
    <property type="entry name" value="BCAT-like_C"/>
</dbReference>
<dbReference type="STRING" id="35752.SAMN05421541_101612"/>
<dbReference type="GO" id="GO:0046394">
    <property type="term" value="P:carboxylic acid biosynthetic process"/>
    <property type="evidence" value="ECO:0007669"/>
    <property type="project" value="UniProtKB-ARBA"/>
</dbReference>
<organism evidence="4 5">
    <name type="scientific">Actinoplanes philippinensis</name>
    <dbReference type="NCBI Taxonomy" id="35752"/>
    <lineage>
        <taxon>Bacteria</taxon>
        <taxon>Bacillati</taxon>
        <taxon>Actinomycetota</taxon>
        <taxon>Actinomycetes</taxon>
        <taxon>Micromonosporales</taxon>
        <taxon>Micromonosporaceae</taxon>
        <taxon>Actinoplanes</taxon>
    </lineage>
</organism>
<dbReference type="AlphaFoldDB" id="A0A1I2AE69"/>
<accession>A0A1I2AE69</accession>
<gene>
    <name evidence="4" type="ORF">SAMN05421541_101612</name>
</gene>
<dbReference type="Proteomes" id="UP000199645">
    <property type="component" value="Unassembled WGS sequence"/>
</dbReference>
<dbReference type="Gene3D" id="3.20.10.10">
    <property type="entry name" value="D-amino Acid Aminotransferase, subunit A, domain 2"/>
    <property type="match status" value="1"/>
</dbReference>
<name>A0A1I2AE69_9ACTN</name>
<comment type="similarity">
    <text evidence="2">Belongs to the class-IV pyridoxal-phosphate-dependent aminotransferase family.</text>
</comment>
<keyword evidence="4" id="KW-0808">Transferase</keyword>
<evidence type="ECO:0000256" key="2">
    <source>
        <dbReference type="ARBA" id="ARBA00009320"/>
    </source>
</evidence>
<dbReference type="InterPro" id="IPR050571">
    <property type="entry name" value="Class-IV_PLP-Dep_Aminotrnsfr"/>
</dbReference>
<evidence type="ECO:0000313" key="5">
    <source>
        <dbReference type="Proteomes" id="UP000199645"/>
    </source>
</evidence>
<dbReference type="GO" id="GO:0008483">
    <property type="term" value="F:transaminase activity"/>
    <property type="evidence" value="ECO:0007669"/>
    <property type="project" value="UniProtKB-KW"/>
</dbReference>
<evidence type="ECO:0000256" key="3">
    <source>
        <dbReference type="ARBA" id="ARBA00022898"/>
    </source>
</evidence>
<dbReference type="PANTHER" id="PTHR42743:SF11">
    <property type="entry name" value="AMINODEOXYCHORISMATE LYASE"/>
    <property type="match status" value="1"/>
</dbReference>
<dbReference type="GO" id="GO:0008652">
    <property type="term" value="P:amino acid biosynthetic process"/>
    <property type="evidence" value="ECO:0007669"/>
    <property type="project" value="UniProtKB-ARBA"/>
</dbReference>
<proteinExistence type="inferred from homology"/>
<sequence>MLQRYDERNAGIQYWVNGNLLHRDQPGLSPFDSVVQGGDAVWEGLRLYRGAIFGLTEHLARLRRSALALGFTDIPSDDTIIAAITATLRANEMVDGVHIRLTLTRGVKVTSGMDPRLNQAGPTLIVLAEHKPPVYDTGGLTLATSSIRRPSPDVLDPKIHHNNLINSILAKIEANAAGADDALMLDQRGFVAETNATHLFAVIDGRLVTPTTAACPEGITRQTVLDLAARHDIPAVVRDVSLTEMYSSDEVFCTGTMGEIAAVTTIDGRRIGDGSVGPLTARVAKIYQEHAAANGVRLLDA</sequence>
<dbReference type="EMBL" id="FONV01000001">
    <property type="protein sequence ID" value="SFE41120.1"/>
    <property type="molecule type" value="Genomic_DNA"/>
</dbReference>
<dbReference type="InterPro" id="IPR001544">
    <property type="entry name" value="Aminotrans_IV"/>
</dbReference>
<dbReference type="InterPro" id="IPR043131">
    <property type="entry name" value="BCAT-like_N"/>
</dbReference>
<keyword evidence="5" id="KW-1185">Reference proteome</keyword>
<evidence type="ECO:0000313" key="4">
    <source>
        <dbReference type="EMBL" id="SFE41120.1"/>
    </source>
</evidence>
<reference evidence="4 5" key="1">
    <citation type="submission" date="2016-10" db="EMBL/GenBank/DDBJ databases">
        <authorList>
            <person name="de Groot N.N."/>
        </authorList>
    </citation>
    <scope>NUCLEOTIDE SEQUENCE [LARGE SCALE GENOMIC DNA]</scope>
    <source>
        <strain evidence="4 5">DSM 43019</strain>
    </source>
</reference>
<keyword evidence="4" id="KW-0032">Aminotransferase</keyword>
<dbReference type="RefSeq" id="WP_093609622.1">
    <property type="nucleotide sequence ID" value="NZ_BOMT01000010.1"/>
</dbReference>
<dbReference type="FunFam" id="3.20.10.10:FF:000002">
    <property type="entry name" value="D-alanine aminotransferase"/>
    <property type="match status" value="1"/>
</dbReference>
<dbReference type="SUPFAM" id="SSF56752">
    <property type="entry name" value="D-aminoacid aminotransferase-like PLP-dependent enzymes"/>
    <property type="match status" value="1"/>
</dbReference>
<dbReference type="Gene3D" id="3.30.470.10">
    <property type="match status" value="1"/>
</dbReference>
<keyword evidence="3" id="KW-0663">Pyridoxal phosphate</keyword>